<feature type="transmembrane region" description="Helical" evidence="7">
    <location>
        <begin position="92"/>
        <end position="113"/>
    </location>
</feature>
<comment type="similarity">
    <text evidence="7">Belongs to the dicarboxylate/amino acid:cation symporter (DAACS) (TC 2.A.23) family.</text>
</comment>
<dbReference type="VEuPathDB" id="FungiDB:H257_09471"/>
<dbReference type="EMBL" id="QUSZ01003364">
    <property type="protein sequence ID" value="RHY18731.1"/>
    <property type="molecule type" value="Genomic_DNA"/>
</dbReference>
<feature type="transmembrane region" description="Helical" evidence="7">
    <location>
        <begin position="394"/>
        <end position="418"/>
    </location>
</feature>
<dbReference type="PANTHER" id="PTHR42865">
    <property type="entry name" value="PROTON/GLUTAMATE-ASPARTATE SYMPORTER"/>
    <property type="match status" value="1"/>
</dbReference>
<keyword evidence="2 7" id="KW-0813">Transport</keyword>
<name>A0A397BDK9_APHAT</name>
<evidence type="ECO:0000313" key="9">
    <source>
        <dbReference type="EMBL" id="RHY66107.1"/>
    </source>
</evidence>
<dbReference type="SUPFAM" id="SSF118215">
    <property type="entry name" value="Proton glutamate symport protein"/>
    <property type="match status" value="1"/>
</dbReference>
<dbReference type="AlphaFoldDB" id="A0A397BDK9"/>
<dbReference type="Proteomes" id="UP000265427">
    <property type="component" value="Unassembled WGS sequence"/>
</dbReference>
<keyword evidence="3" id="KW-1003">Cell membrane</keyword>
<dbReference type="PRINTS" id="PR00173">
    <property type="entry name" value="EDTRNSPORT"/>
</dbReference>
<keyword evidence="6 7" id="KW-0472">Membrane</keyword>
<dbReference type="InterPro" id="IPR036458">
    <property type="entry name" value="Na:dicarbo_symporter_sf"/>
</dbReference>
<feature type="transmembrane region" description="Helical" evidence="7">
    <location>
        <begin position="170"/>
        <end position="192"/>
    </location>
</feature>
<evidence type="ECO:0000256" key="1">
    <source>
        <dbReference type="ARBA" id="ARBA00004651"/>
    </source>
</evidence>
<evidence type="ECO:0000256" key="5">
    <source>
        <dbReference type="ARBA" id="ARBA00022989"/>
    </source>
</evidence>
<reference evidence="10 11" key="1">
    <citation type="submission" date="2018-08" db="EMBL/GenBank/DDBJ databases">
        <title>Aphanomyces genome sequencing and annotation.</title>
        <authorList>
            <person name="Minardi D."/>
            <person name="Oidtmann B."/>
            <person name="Van Der Giezen M."/>
            <person name="Studholme D.J."/>
        </authorList>
    </citation>
    <scope>NUCLEOTIDE SEQUENCE [LARGE SCALE GENOMIC DNA]</scope>
    <source>
        <strain evidence="8 10">Kv</strain>
        <strain evidence="9 11">SA</strain>
    </source>
</reference>
<evidence type="ECO:0000256" key="2">
    <source>
        <dbReference type="ARBA" id="ARBA00022448"/>
    </source>
</evidence>
<feature type="transmembrane region" description="Helical" evidence="7">
    <location>
        <begin position="466"/>
        <end position="484"/>
    </location>
</feature>
<dbReference type="Proteomes" id="UP000265716">
    <property type="component" value="Unassembled WGS sequence"/>
</dbReference>
<feature type="transmembrane region" description="Helical" evidence="7">
    <location>
        <begin position="496"/>
        <end position="513"/>
    </location>
</feature>
<dbReference type="PANTHER" id="PTHR42865:SF7">
    <property type="entry name" value="PROTON_GLUTAMATE-ASPARTATE SYMPORTER"/>
    <property type="match status" value="1"/>
</dbReference>
<evidence type="ECO:0000313" key="10">
    <source>
        <dbReference type="Proteomes" id="UP000265427"/>
    </source>
</evidence>
<keyword evidence="5 7" id="KW-1133">Transmembrane helix</keyword>
<proteinExistence type="inferred from homology"/>
<evidence type="ECO:0000256" key="6">
    <source>
        <dbReference type="ARBA" id="ARBA00023136"/>
    </source>
</evidence>
<organism evidence="8 10">
    <name type="scientific">Aphanomyces astaci</name>
    <name type="common">Crayfish plague agent</name>
    <dbReference type="NCBI Taxonomy" id="112090"/>
    <lineage>
        <taxon>Eukaryota</taxon>
        <taxon>Sar</taxon>
        <taxon>Stramenopiles</taxon>
        <taxon>Oomycota</taxon>
        <taxon>Saprolegniomycetes</taxon>
        <taxon>Saprolegniales</taxon>
        <taxon>Verrucalvaceae</taxon>
        <taxon>Aphanomyces</taxon>
    </lineage>
</organism>
<dbReference type="EMBL" id="QUTC01004182">
    <property type="protein sequence ID" value="RHY66107.1"/>
    <property type="molecule type" value="Genomic_DNA"/>
</dbReference>
<comment type="caution">
    <text evidence="8">The sequence shown here is derived from an EMBL/GenBank/DDBJ whole genome shotgun (WGS) entry which is preliminary data.</text>
</comment>
<comment type="subcellular location">
    <subcellularLocation>
        <location evidence="1">Cell membrane</location>
        <topology evidence="1">Multi-pass membrane protein</topology>
    </subcellularLocation>
    <subcellularLocation>
        <location evidence="7">Membrane</location>
        <topology evidence="7">Multi-pass membrane protein</topology>
    </subcellularLocation>
</comment>
<gene>
    <name evidence="8" type="ORF">DYB36_012686</name>
    <name evidence="9" type="ORF">DYB38_012142</name>
</gene>
<evidence type="ECO:0000313" key="11">
    <source>
        <dbReference type="Proteomes" id="UP000265716"/>
    </source>
</evidence>
<feature type="transmembrane region" description="Helical" evidence="7">
    <location>
        <begin position="430"/>
        <end position="454"/>
    </location>
</feature>
<dbReference type="InterPro" id="IPR001991">
    <property type="entry name" value="Na-dicarboxylate_symporter"/>
</dbReference>
<feature type="transmembrane region" description="Helical" evidence="7">
    <location>
        <begin position="133"/>
        <end position="158"/>
    </location>
</feature>
<feature type="transmembrane region" description="Helical" evidence="7">
    <location>
        <begin position="344"/>
        <end position="368"/>
    </location>
</feature>
<protein>
    <recommendedName>
        <fullName evidence="7">Amino acid transporter</fullName>
    </recommendedName>
</protein>
<sequence length="603" mass="64691">MAVRHINMAHRQQQPPIVLYDPEAIEQRSYSPTTIRSNESPQPYPCGHHHTAQTLDVDFRVAATAPSFAGARRRRLPGLSGIQGPKSPSMRILLGSLLGLVLGILLSFLYESLNKPPWMASVSKWIQLPGHLFIRALNCAIIPMVLANTAASVADAVLSGRVRQLLGWRTMGLFFLSSVCSGIAGAVAVLLFQAALIPSAVPIPAKSQKVLGSVVFGCGNATARAINDSTLFAWAGNMSFCSFVSTSAAVASMVTLETPANSSDYFVLNKPVLQARSLTDHVMVVVEQLVTDNILDAMAKGNLLSVIMVAIPIGIAAAAAANALPHSPLGHSLDEFLRCVRDAFFLLLGWVVDLTPYAMVSIIASAILDSTMMSATIDVESSQLSSFFQDAVKLVVPLALAASTHMFVVLPVMFYLFVHANPFAYMKAMAPVYVFAAGASSSMATLPIAISTMIATKQVPKIVPEFVFPIATVVNMNASGIYMAMHVAFIAYIENYVLNVAEIAILLLVSLLSSVGTPPIPNGGLIMILTIWNTVLQRPHDVLPPAFKVVVACDYLTDRIATLLNVHGNVMITRIIAEDVDATVLETRQPSRHQEEDGDSSTD</sequence>
<dbReference type="Gene3D" id="1.10.3860.10">
    <property type="entry name" value="Sodium:dicarboxylate symporter"/>
    <property type="match status" value="1"/>
</dbReference>
<evidence type="ECO:0000256" key="3">
    <source>
        <dbReference type="ARBA" id="ARBA00022475"/>
    </source>
</evidence>
<dbReference type="GO" id="GO:0015293">
    <property type="term" value="F:symporter activity"/>
    <property type="evidence" value="ECO:0007669"/>
    <property type="project" value="UniProtKB-UniRule"/>
</dbReference>
<evidence type="ECO:0000313" key="8">
    <source>
        <dbReference type="EMBL" id="RHY18731.1"/>
    </source>
</evidence>
<keyword evidence="7" id="KW-0769">Symport</keyword>
<evidence type="ECO:0000256" key="4">
    <source>
        <dbReference type="ARBA" id="ARBA00022692"/>
    </source>
</evidence>
<feature type="transmembrane region" description="Helical" evidence="7">
    <location>
        <begin position="303"/>
        <end position="324"/>
    </location>
</feature>
<dbReference type="Pfam" id="PF00375">
    <property type="entry name" value="SDF"/>
    <property type="match status" value="2"/>
</dbReference>
<evidence type="ECO:0000256" key="7">
    <source>
        <dbReference type="RuleBase" id="RU361216"/>
    </source>
</evidence>
<accession>A0A397BDK9</accession>
<keyword evidence="4 7" id="KW-0812">Transmembrane</keyword>
<dbReference type="GO" id="GO:0005886">
    <property type="term" value="C:plasma membrane"/>
    <property type="evidence" value="ECO:0007669"/>
    <property type="project" value="UniProtKB-SubCell"/>
</dbReference>